<feature type="domain" description="F-box" evidence="2">
    <location>
        <begin position="5"/>
        <end position="41"/>
    </location>
</feature>
<dbReference type="Gene3D" id="3.80.10.10">
    <property type="entry name" value="Ribonuclease Inhibitor"/>
    <property type="match status" value="1"/>
</dbReference>
<accession>A0AAV9VZ16</accession>
<evidence type="ECO:0000259" key="2">
    <source>
        <dbReference type="Pfam" id="PF00646"/>
    </source>
</evidence>
<dbReference type="InterPro" id="IPR032675">
    <property type="entry name" value="LRR_dom_sf"/>
</dbReference>
<sequence>MITDIAIEVLNEILSYIPAFDPSQGDLLACCLVSKFFNSIATPALYRHPLLRISPSGFKEHLVSCLLTKRYNSHRFIRHISIKWDRVHDDSPHTWAILFPPDANRAAIHIAAFIESLPPGQLQSIHCESMDTLKYLPSAYHPSIRSLECVPREQLPSAPFLPSLTSLTLQELKPHLQSTSPDLAICHQYQHQLKSLSLKCRRMRNRRADPQLPSRPTKHFDFRGLERLSIRDARDLAFTDSSVFRPMSLKSIKKLELIDCHIPPAILVPQASNFTNLTDLAIYPKFNTVSDTYSGLDISNLLLNLPSLLQSLHWTIFSQKVSEYPSKNAIRRHSQTLRKLWLESSYPSPDRSERNQNLRGPHYSDEFQFRMLEVPLKVIFEEGLDLETLARFPRLEHLALPVEPPNSRYSWISSFPKLRSFYLVNSCKVYCDPSRRSTKRFRQEWCNWFMSAYDANHPDSDPDYPLTAVRRHPNLQLVAFQRPSCNWENREGHGAPEPGSRGFTANLRDPDNSGNFSKEVITSETVRRLYPEVWDFYKGYFIVESERYVRPRENTNVAKGVFEDEDELEDLPPSFGFGNHALQDYQMQLMLLEQQNKRRLMIARAEQDALQECPIEQPTPVVVHIPPWNIEKDPEVLNGEQLPPSSLTQSPQDGQGESALSGSPSPPVVKSLQEYQNDFIFYDDQMSKRYEYAAQATRAKVELELASEGASDVLPTPLTLG</sequence>
<dbReference type="SUPFAM" id="SSF52047">
    <property type="entry name" value="RNI-like"/>
    <property type="match status" value="1"/>
</dbReference>
<dbReference type="SUPFAM" id="SSF81383">
    <property type="entry name" value="F-box domain"/>
    <property type="match status" value="1"/>
</dbReference>
<name>A0AAV9VZ16_9PEZI</name>
<dbReference type="InterPro" id="IPR036047">
    <property type="entry name" value="F-box-like_dom_sf"/>
</dbReference>
<evidence type="ECO:0000313" key="4">
    <source>
        <dbReference type="Proteomes" id="UP001370758"/>
    </source>
</evidence>
<gene>
    <name evidence="3" type="ORF">TWF481_011603</name>
</gene>
<feature type="compositionally biased region" description="Polar residues" evidence="1">
    <location>
        <begin position="643"/>
        <end position="663"/>
    </location>
</feature>
<dbReference type="AlphaFoldDB" id="A0AAV9VZ16"/>
<reference evidence="3 4" key="1">
    <citation type="submission" date="2023-08" db="EMBL/GenBank/DDBJ databases">
        <authorList>
            <person name="Palmer J.M."/>
        </authorList>
    </citation>
    <scope>NUCLEOTIDE SEQUENCE [LARGE SCALE GENOMIC DNA]</scope>
    <source>
        <strain evidence="3 4">TWF481</strain>
    </source>
</reference>
<proteinExistence type="predicted"/>
<evidence type="ECO:0000313" key="3">
    <source>
        <dbReference type="EMBL" id="KAK6499034.1"/>
    </source>
</evidence>
<dbReference type="EMBL" id="JAVHJL010000008">
    <property type="protein sequence ID" value="KAK6499034.1"/>
    <property type="molecule type" value="Genomic_DNA"/>
</dbReference>
<dbReference type="Pfam" id="PF00646">
    <property type="entry name" value="F-box"/>
    <property type="match status" value="1"/>
</dbReference>
<comment type="caution">
    <text evidence="3">The sequence shown here is derived from an EMBL/GenBank/DDBJ whole genome shotgun (WGS) entry which is preliminary data.</text>
</comment>
<keyword evidence="4" id="KW-1185">Reference proteome</keyword>
<dbReference type="InterPro" id="IPR001810">
    <property type="entry name" value="F-box_dom"/>
</dbReference>
<feature type="region of interest" description="Disordered" evidence="1">
    <location>
        <begin position="634"/>
        <end position="668"/>
    </location>
</feature>
<protein>
    <recommendedName>
        <fullName evidence="2">F-box domain-containing protein</fullName>
    </recommendedName>
</protein>
<organism evidence="3 4">
    <name type="scientific">Arthrobotrys musiformis</name>
    <dbReference type="NCBI Taxonomy" id="47236"/>
    <lineage>
        <taxon>Eukaryota</taxon>
        <taxon>Fungi</taxon>
        <taxon>Dikarya</taxon>
        <taxon>Ascomycota</taxon>
        <taxon>Pezizomycotina</taxon>
        <taxon>Orbiliomycetes</taxon>
        <taxon>Orbiliales</taxon>
        <taxon>Orbiliaceae</taxon>
        <taxon>Arthrobotrys</taxon>
    </lineage>
</organism>
<feature type="region of interest" description="Disordered" evidence="1">
    <location>
        <begin position="489"/>
        <end position="509"/>
    </location>
</feature>
<evidence type="ECO:0000256" key="1">
    <source>
        <dbReference type="SAM" id="MobiDB-lite"/>
    </source>
</evidence>
<dbReference type="Proteomes" id="UP001370758">
    <property type="component" value="Unassembled WGS sequence"/>
</dbReference>